<comment type="caution">
    <text evidence="1">The sequence shown here is derived from an EMBL/GenBank/DDBJ whole genome shotgun (WGS) entry which is preliminary data.</text>
</comment>
<accession>A0A2M8WQI0</accession>
<organism evidence="1 2">
    <name type="scientific">Yoonia maricola</name>
    <dbReference type="NCBI Taxonomy" id="420999"/>
    <lineage>
        <taxon>Bacteria</taxon>
        <taxon>Pseudomonadati</taxon>
        <taxon>Pseudomonadota</taxon>
        <taxon>Alphaproteobacteria</taxon>
        <taxon>Rhodobacterales</taxon>
        <taxon>Paracoccaceae</taxon>
        <taxon>Yoonia</taxon>
    </lineage>
</organism>
<protein>
    <submittedName>
        <fullName evidence="1">Uncharacterized protein</fullName>
    </submittedName>
</protein>
<dbReference type="Proteomes" id="UP000228531">
    <property type="component" value="Unassembled WGS sequence"/>
</dbReference>
<sequence>MTLGLKIELSAKPMMADLVHWHAQDLTDNVNQPLSFRAAAAHQARSFTMHTWTKTFDDPHPEQAAMALLEGLEIGANEITQKTSTTPFSEVIKDAGQKRKHAALYWACLVLEDKMETLVTDIELYYLETSRNSDVEATKTFLRKIQKKYISAHESFMKGVDPYWTKTP</sequence>
<reference evidence="1 2" key="1">
    <citation type="submission" date="2017-11" db="EMBL/GenBank/DDBJ databases">
        <title>Genomic Encyclopedia of Archaeal and Bacterial Type Strains, Phase II (KMG-II): From Individual Species to Whole Genera.</title>
        <authorList>
            <person name="Goeker M."/>
        </authorList>
    </citation>
    <scope>NUCLEOTIDE SEQUENCE [LARGE SCALE GENOMIC DNA]</scope>
    <source>
        <strain evidence="1 2">DSM 29128</strain>
    </source>
</reference>
<proteinExistence type="predicted"/>
<gene>
    <name evidence="1" type="ORF">BC777_2043</name>
</gene>
<evidence type="ECO:0000313" key="2">
    <source>
        <dbReference type="Proteomes" id="UP000228531"/>
    </source>
</evidence>
<keyword evidence="2" id="KW-1185">Reference proteome</keyword>
<evidence type="ECO:0000313" key="1">
    <source>
        <dbReference type="EMBL" id="PJI93173.1"/>
    </source>
</evidence>
<name>A0A2M8WQI0_9RHOB</name>
<dbReference type="EMBL" id="PGTY01000001">
    <property type="protein sequence ID" value="PJI93173.1"/>
    <property type="molecule type" value="Genomic_DNA"/>
</dbReference>
<dbReference type="AlphaFoldDB" id="A0A2M8WQI0"/>